<evidence type="ECO:0000313" key="3">
    <source>
        <dbReference type="Proteomes" id="UP000824130"/>
    </source>
</evidence>
<feature type="domain" description="FAD-dependent protein C-terminal" evidence="1">
    <location>
        <begin position="284"/>
        <end position="461"/>
    </location>
</feature>
<name>A0A9D1SVN6_9FIRM</name>
<dbReference type="InterPro" id="IPR028348">
    <property type="entry name" value="FAD-binding_protein"/>
</dbReference>
<organism evidence="2 3">
    <name type="scientific">Candidatus Allocopromorpha excrementipullorum</name>
    <dbReference type="NCBI Taxonomy" id="2840743"/>
    <lineage>
        <taxon>Bacteria</taxon>
        <taxon>Bacillati</taxon>
        <taxon>Bacillota</taxon>
        <taxon>Clostridia</taxon>
        <taxon>Eubacteriales</taxon>
        <taxon>Eubacteriaceae</taxon>
        <taxon>Eubacteriaceae incertae sedis</taxon>
        <taxon>Candidatus Allocopromorpha</taxon>
    </lineage>
</organism>
<accession>A0A9D1SVN6</accession>
<gene>
    <name evidence="2" type="ORF">IAD25_07610</name>
</gene>
<dbReference type="Proteomes" id="UP000824130">
    <property type="component" value="Unassembled WGS sequence"/>
</dbReference>
<comment type="caution">
    <text evidence="2">The sequence shown here is derived from an EMBL/GenBank/DDBJ whole genome shotgun (WGS) entry which is preliminary data.</text>
</comment>
<dbReference type="PANTHER" id="PTHR42842">
    <property type="entry name" value="FAD/NAD(P)-BINDING OXIDOREDUCTASE"/>
    <property type="match status" value="1"/>
</dbReference>
<dbReference type="Gene3D" id="3.50.50.60">
    <property type="entry name" value="FAD/NAD(P)-binding domain"/>
    <property type="match status" value="2"/>
</dbReference>
<dbReference type="EMBL" id="DVOB01000162">
    <property type="protein sequence ID" value="HIU96552.1"/>
    <property type="molecule type" value="Genomic_DNA"/>
</dbReference>
<dbReference type="SUPFAM" id="SSF51905">
    <property type="entry name" value="FAD/NAD(P)-binding domain"/>
    <property type="match status" value="1"/>
</dbReference>
<reference evidence="2" key="1">
    <citation type="submission" date="2020-10" db="EMBL/GenBank/DDBJ databases">
        <authorList>
            <person name="Gilroy R."/>
        </authorList>
    </citation>
    <scope>NUCLEOTIDE SEQUENCE</scope>
    <source>
        <strain evidence="2">ChiSjej4B22-8349</strain>
    </source>
</reference>
<protein>
    <submittedName>
        <fullName evidence="2">NAD(FAD)-utilizing dehydrogenase</fullName>
    </submittedName>
</protein>
<dbReference type="InterPro" id="IPR049516">
    <property type="entry name" value="FAD-depend_C"/>
</dbReference>
<dbReference type="PANTHER" id="PTHR42842:SF3">
    <property type="entry name" value="FAD_NAD(P)-BINDING OXIDOREDUCTASE FAMILY PROTEIN"/>
    <property type="match status" value="1"/>
</dbReference>
<proteinExistence type="predicted"/>
<reference evidence="2" key="2">
    <citation type="journal article" date="2021" name="PeerJ">
        <title>Extensive microbial diversity within the chicken gut microbiome revealed by metagenomics and culture.</title>
        <authorList>
            <person name="Gilroy R."/>
            <person name="Ravi A."/>
            <person name="Getino M."/>
            <person name="Pursley I."/>
            <person name="Horton D.L."/>
            <person name="Alikhan N.F."/>
            <person name="Baker D."/>
            <person name="Gharbi K."/>
            <person name="Hall N."/>
            <person name="Watson M."/>
            <person name="Adriaenssens E.M."/>
            <person name="Foster-Nyarko E."/>
            <person name="Jarju S."/>
            <person name="Secka A."/>
            <person name="Antonio M."/>
            <person name="Oren A."/>
            <person name="Chaudhuri R.R."/>
            <person name="La Ragione R."/>
            <person name="Hildebrand F."/>
            <person name="Pallen M.J."/>
        </authorList>
    </citation>
    <scope>NUCLEOTIDE SEQUENCE</scope>
    <source>
        <strain evidence="2">ChiSjej4B22-8349</strain>
    </source>
</reference>
<dbReference type="PIRSF" id="PIRSF038984">
    <property type="entry name" value="FAD_binding_protein"/>
    <property type="match status" value="1"/>
</dbReference>
<sequence length="513" mass="56896">MTRYRINQVKLDVGEDHEALADAIRRKLKKPSLDISELEIVKESVDARRKPDIKLIYTVDFSCPQKLRLDKAEKRDYDGLEKEIPKDDSRERPVVVGFGPCGMFAAIILAEAGRRPIVIERGQPVEERVRTVERFWREGILDEESNVQFGEGGAGTFSDGKLTTGIKDVRISKVLGEFVKAGASPEILYRQKPHIGTDKLRSVVKNIRKKIESLGGEILFDTKMEAIVAEECADGRKLKGVETVARSGERRRLDTESLVLAIGHSARDTFHMLLEEGISMEQKPFSIGVRIEHPQKMIDKAQYGRADMARLLGAADYKLSHKCKNGRGVYTFCMCPGGFVIDASSEVHTAVTNGMSNSDRKGEYANSGLLVDVRIEDFMSVHPLAGVEFQRRYERMAWENGKGCLPRTSYGDFLSDRDDKVRRSIPEFASQAIIEAMPFLGKKVAGFDSGDAVMTAVETRSSSPVRILRDREGQASVRGIYPAGEGPGYAGGIVSAAVDGIKAAEKILHVIFR</sequence>
<dbReference type="AlphaFoldDB" id="A0A9D1SVN6"/>
<dbReference type="Pfam" id="PF21688">
    <property type="entry name" value="FAD-depend_C"/>
    <property type="match status" value="1"/>
</dbReference>
<dbReference type="Gene3D" id="3.30.70.2700">
    <property type="match status" value="1"/>
</dbReference>
<evidence type="ECO:0000259" key="1">
    <source>
        <dbReference type="Pfam" id="PF21688"/>
    </source>
</evidence>
<dbReference type="InterPro" id="IPR036188">
    <property type="entry name" value="FAD/NAD-bd_sf"/>
</dbReference>
<evidence type="ECO:0000313" key="2">
    <source>
        <dbReference type="EMBL" id="HIU96552.1"/>
    </source>
</evidence>